<evidence type="ECO:0000313" key="3">
    <source>
        <dbReference type="Proteomes" id="UP000478052"/>
    </source>
</evidence>
<dbReference type="Proteomes" id="UP000478052">
    <property type="component" value="Unassembled WGS sequence"/>
</dbReference>
<evidence type="ECO:0000256" key="1">
    <source>
        <dbReference type="SAM" id="MobiDB-lite"/>
    </source>
</evidence>
<name>A0A6G0VN60_APHCR</name>
<evidence type="ECO:0000313" key="2">
    <source>
        <dbReference type="EMBL" id="KAF0701786.1"/>
    </source>
</evidence>
<keyword evidence="3" id="KW-1185">Reference proteome</keyword>
<proteinExistence type="predicted"/>
<sequence>MWSVVEFIDDRSVEVVPAYWLNKNKCAWPKKNSKKFIQKRVEPNEIEFDFLKARKLGKDRDSYTIAREKAKKAEYTSDLSTNNDTPSKKSETKIMKSTLNPKKRDKCQQKANDVLWSPSSNDFIVDDNFNMTETNLNPPADSILVLSGTPSSPAIKLLPAISPPNSLNISKNFQTTVIDVKKKLNFNKTCNTMSPICLPDETIEITDLDGVTRFIDESFIGVVNTASSSFKISNVSKIDLQQSVSAASNGSKISEHNERIYELLQKMNRTICNIKYDINSLNEKVDKMYDVLLEPSRFDNSSLEKNTENIFQTELSNLPLETEDELDEFERKLTTNKEFRFKL</sequence>
<comment type="caution">
    <text evidence="2">The sequence shown here is derived from an EMBL/GenBank/DDBJ whole genome shotgun (WGS) entry which is preliminary data.</text>
</comment>
<dbReference type="AlphaFoldDB" id="A0A6G0VN60"/>
<reference evidence="2 3" key="1">
    <citation type="submission" date="2019-08" db="EMBL/GenBank/DDBJ databases">
        <title>Whole genome of Aphis craccivora.</title>
        <authorList>
            <person name="Voronova N.V."/>
            <person name="Shulinski R.S."/>
            <person name="Bandarenka Y.V."/>
            <person name="Zhorov D.G."/>
            <person name="Warner D."/>
        </authorList>
    </citation>
    <scope>NUCLEOTIDE SEQUENCE [LARGE SCALE GENOMIC DNA]</scope>
    <source>
        <strain evidence="2">180601</strain>
        <tissue evidence="2">Whole Body</tissue>
    </source>
</reference>
<dbReference type="EMBL" id="VUJU01014572">
    <property type="protein sequence ID" value="KAF0701786.1"/>
    <property type="molecule type" value="Genomic_DNA"/>
</dbReference>
<protein>
    <recommendedName>
        <fullName evidence="4">DUF4806 domain-containing protein</fullName>
    </recommendedName>
</protein>
<accession>A0A6G0VN60</accession>
<dbReference type="OrthoDB" id="6622533at2759"/>
<feature type="non-terminal residue" evidence="2">
    <location>
        <position position="343"/>
    </location>
</feature>
<gene>
    <name evidence="2" type="ORF">FWK35_00033391</name>
</gene>
<evidence type="ECO:0008006" key="4">
    <source>
        <dbReference type="Google" id="ProtNLM"/>
    </source>
</evidence>
<organism evidence="2 3">
    <name type="scientific">Aphis craccivora</name>
    <name type="common">Cowpea aphid</name>
    <dbReference type="NCBI Taxonomy" id="307492"/>
    <lineage>
        <taxon>Eukaryota</taxon>
        <taxon>Metazoa</taxon>
        <taxon>Ecdysozoa</taxon>
        <taxon>Arthropoda</taxon>
        <taxon>Hexapoda</taxon>
        <taxon>Insecta</taxon>
        <taxon>Pterygota</taxon>
        <taxon>Neoptera</taxon>
        <taxon>Paraneoptera</taxon>
        <taxon>Hemiptera</taxon>
        <taxon>Sternorrhyncha</taxon>
        <taxon>Aphidomorpha</taxon>
        <taxon>Aphidoidea</taxon>
        <taxon>Aphididae</taxon>
        <taxon>Aphidini</taxon>
        <taxon>Aphis</taxon>
        <taxon>Aphis</taxon>
    </lineage>
</organism>
<feature type="region of interest" description="Disordered" evidence="1">
    <location>
        <begin position="74"/>
        <end position="93"/>
    </location>
</feature>